<dbReference type="Proteomes" id="UP001209755">
    <property type="component" value="Unassembled WGS sequence"/>
</dbReference>
<sequence length="47" mass="5208">MTLKIRGKSLYRHCERSEAIQYGLAAIDPFKEKTKGAAIAAAPFLIE</sequence>
<reference evidence="2" key="1">
    <citation type="submission" date="2023-07" db="EMBL/GenBank/DDBJ databases">
        <title>Genome sequencing of Purple Non-Sulfur Bacteria from various extreme environments.</title>
        <authorList>
            <person name="Mayer M."/>
        </authorList>
    </citation>
    <scope>NUCLEOTIDE SEQUENCE [LARGE SCALE GENOMIC DNA]</scope>
    <source>
        <strain evidence="2">DSM 17935</strain>
    </source>
</reference>
<dbReference type="EMBL" id="JAOQNS010000009">
    <property type="protein sequence ID" value="MCW2308792.1"/>
    <property type="molecule type" value="Genomic_DNA"/>
</dbReference>
<organism evidence="1 2">
    <name type="scientific">Rhodobium gokarnense</name>
    <dbReference type="NCBI Taxonomy" id="364296"/>
    <lineage>
        <taxon>Bacteria</taxon>
        <taxon>Pseudomonadati</taxon>
        <taxon>Pseudomonadota</taxon>
        <taxon>Alphaproteobacteria</taxon>
        <taxon>Hyphomicrobiales</taxon>
        <taxon>Rhodobiaceae</taxon>
        <taxon>Rhodobium</taxon>
    </lineage>
</organism>
<dbReference type="RefSeq" id="WP_264602398.1">
    <property type="nucleotide sequence ID" value="NZ_JAOQNS010000009.1"/>
</dbReference>
<evidence type="ECO:0000313" key="1">
    <source>
        <dbReference type="EMBL" id="MCW2308792.1"/>
    </source>
</evidence>
<evidence type="ECO:0000313" key="2">
    <source>
        <dbReference type="Proteomes" id="UP001209755"/>
    </source>
</evidence>
<keyword evidence="2" id="KW-1185">Reference proteome</keyword>
<name>A0ABT3HEF9_9HYPH</name>
<gene>
    <name evidence="1" type="ORF">M2319_003141</name>
</gene>
<proteinExistence type="predicted"/>
<accession>A0ABT3HEF9</accession>
<comment type="caution">
    <text evidence="1">The sequence shown here is derived from an EMBL/GenBank/DDBJ whole genome shotgun (WGS) entry which is preliminary data.</text>
</comment>
<protein>
    <submittedName>
        <fullName evidence="1">Uncharacterized protein</fullName>
    </submittedName>
</protein>